<name>A0AAV2A0U9_9ARAC</name>
<sequence>MNSNEAHVLDLRDNVFEKWSEPCTFNCILNPSGEVGELLLFILGVVEFRHLQQRVFWSRSHPNSAKVVTETGEQTSLQLSFHLKKDNIIEQANGLGSSQHSHFRSSSSPVEVTSNVQHMMSEFSALEQSSEVASPAKKMKNSIKECHFHPVLCTWFKSGDFDSLRFPSDHEHRFLLGVLLQNGHVHLLTSATFRQQDVAGHAGHAIR</sequence>
<evidence type="ECO:0000313" key="2">
    <source>
        <dbReference type="Proteomes" id="UP001497382"/>
    </source>
</evidence>
<reference evidence="1 2" key="1">
    <citation type="submission" date="2024-04" db="EMBL/GenBank/DDBJ databases">
        <authorList>
            <person name="Rising A."/>
            <person name="Reimegard J."/>
            <person name="Sonavane S."/>
            <person name="Akerstrom W."/>
            <person name="Nylinder S."/>
            <person name="Hedman E."/>
            <person name="Kallberg Y."/>
        </authorList>
    </citation>
    <scope>NUCLEOTIDE SEQUENCE [LARGE SCALE GENOMIC DNA]</scope>
</reference>
<organism evidence="1 2">
    <name type="scientific">Larinioides sclopetarius</name>
    <dbReference type="NCBI Taxonomy" id="280406"/>
    <lineage>
        <taxon>Eukaryota</taxon>
        <taxon>Metazoa</taxon>
        <taxon>Ecdysozoa</taxon>
        <taxon>Arthropoda</taxon>
        <taxon>Chelicerata</taxon>
        <taxon>Arachnida</taxon>
        <taxon>Araneae</taxon>
        <taxon>Araneomorphae</taxon>
        <taxon>Entelegynae</taxon>
        <taxon>Araneoidea</taxon>
        <taxon>Araneidae</taxon>
        <taxon>Larinioides</taxon>
    </lineage>
</organism>
<dbReference type="AlphaFoldDB" id="A0AAV2A0U9"/>
<evidence type="ECO:0000313" key="1">
    <source>
        <dbReference type="EMBL" id="CAL1277582.1"/>
    </source>
</evidence>
<accession>A0AAV2A0U9</accession>
<keyword evidence="2" id="KW-1185">Reference proteome</keyword>
<gene>
    <name evidence="1" type="ORF">LARSCL_LOCUS9296</name>
</gene>
<comment type="caution">
    <text evidence="1">The sequence shown here is derived from an EMBL/GenBank/DDBJ whole genome shotgun (WGS) entry which is preliminary data.</text>
</comment>
<dbReference type="Proteomes" id="UP001497382">
    <property type="component" value="Unassembled WGS sequence"/>
</dbReference>
<protein>
    <submittedName>
        <fullName evidence="1">Uncharacterized protein</fullName>
    </submittedName>
</protein>
<proteinExistence type="predicted"/>
<dbReference type="EMBL" id="CAXIEN010000103">
    <property type="protein sequence ID" value="CAL1277582.1"/>
    <property type="molecule type" value="Genomic_DNA"/>
</dbReference>
<feature type="non-terminal residue" evidence="1">
    <location>
        <position position="207"/>
    </location>
</feature>